<evidence type="ECO:0008006" key="3">
    <source>
        <dbReference type="Google" id="ProtNLM"/>
    </source>
</evidence>
<protein>
    <recommendedName>
        <fullName evidence="3">Fam-b protein</fullName>
    </recommendedName>
</protein>
<accession>A0A0Y9PRV5</accession>
<dbReference type="AlphaFoldDB" id="A0A0Y9PRV5"/>
<dbReference type="InterPro" id="IPR006484">
    <property type="entry name" value="PYST_B"/>
</dbReference>
<dbReference type="Proteomes" id="UP000069549">
    <property type="component" value="Unassembled WGS sequence"/>
</dbReference>
<evidence type="ECO:0000313" key="1">
    <source>
        <dbReference type="EMBL" id="CXH16340.1"/>
    </source>
</evidence>
<dbReference type="EMBL" id="FFUQ01000337">
    <property type="protein sequence ID" value="CXH16340.1"/>
    <property type="molecule type" value="Genomic_DNA"/>
</dbReference>
<gene>
    <name evidence="1" type="ORF">PBK173_000521100</name>
</gene>
<reference evidence="1 2" key="1">
    <citation type="submission" date="2016-02" db="EMBL/GenBank/DDBJ databases">
        <authorList>
            <consortium name="Pathogen Informatics"/>
        </authorList>
    </citation>
    <scope>NUCLEOTIDE SEQUENCE [LARGE SCALE GENOMIC DNA]</scope>
    <source>
        <strain evidence="1 2">K173</strain>
    </source>
</reference>
<feature type="non-terminal residue" evidence="1">
    <location>
        <position position="64"/>
    </location>
</feature>
<proteinExistence type="predicted"/>
<name>A0A0Y9PRV5_PLABE</name>
<organism evidence="1 2">
    <name type="scientific">Plasmodium berghei</name>
    <dbReference type="NCBI Taxonomy" id="5821"/>
    <lineage>
        <taxon>Eukaryota</taxon>
        <taxon>Sar</taxon>
        <taxon>Alveolata</taxon>
        <taxon>Apicomplexa</taxon>
        <taxon>Aconoidasida</taxon>
        <taxon>Haemosporida</taxon>
        <taxon>Plasmodiidae</taxon>
        <taxon>Plasmodium</taxon>
        <taxon>Plasmodium (Vinckeia)</taxon>
    </lineage>
</organism>
<dbReference type="Pfam" id="PF09592">
    <property type="entry name" value="DUF2031"/>
    <property type="match status" value="1"/>
</dbReference>
<sequence>MRVSILKYVFFSIIICSFEYAKNELYLVNDRSIFLEMNLINFRNNRVLAYADNEFDLYDFYQST</sequence>
<evidence type="ECO:0000313" key="2">
    <source>
        <dbReference type="Proteomes" id="UP000069549"/>
    </source>
</evidence>